<evidence type="ECO:0000313" key="2">
    <source>
        <dbReference type="EMBL" id="MDQ0514384.1"/>
    </source>
</evidence>
<evidence type="ECO:0000313" key="3">
    <source>
        <dbReference type="Proteomes" id="UP001240643"/>
    </source>
</evidence>
<gene>
    <name evidence="2" type="ORF">J2Z62_000822</name>
</gene>
<keyword evidence="3" id="KW-1185">Reference proteome</keyword>
<evidence type="ECO:0000256" key="1">
    <source>
        <dbReference type="SAM" id="Phobius"/>
    </source>
</evidence>
<sequence>MNSKFKKILFGSSDKYRFFWPTKWLISFAILVSSTTTFISSVYLVHQEHQAQQAAEQFDPVQERIARISQSGLTTTSGGGHLLLIQPMTQI</sequence>
<dbReference type="RefSeq" id="WP_256547743.1">
    <property type="nucleotide sequence ID" value="NZ_CP101809.1"/>
</dbReference>
<keyword evidence="1" id="KW-1133">Transmembrane helix</keyword>
<name>A0ABU0M0B7_9BACT</name>
<accession>A0ABU0M0B7</accession>
<organism evidence="2 3">
    <name type="scientific">Mycoplasmoides fastidiosum</name>
    <dbReference type="NCBI Taxonomy" id="92758"/>
    <lineage>
        <taxon>Bacteria</taxon>
        <taxon>Bacillati</taxon>
        <taxon>Mycoplasmatota</taxon>
        <taxon>Mycoplasmoidales</taxon>
        <taxon>Mycoplasmoidaceae</taxon>
        <taxon>Mycoplasmoides</taxon>
    </lineage>
</organism>
<dbReference type="EMBL" id="JAUSWO010000001">
    <property type="protein sequence ID" value="MDQ0514384.1"/>
    <property type="molecule type" value="Genomic_DNA"/>
</dbReference>
<dbReference type="Proteomes" id="UP001240643">
    <property type="component" value="Unassembled WGS sequence"/>
</dbReference>
<comment type="caution">
    <text evidence="2">The sequence shown here is derived from an EMBL/GenBank/DDBJ whole genome shotgun (WGS) entry which is preliminary data.</text>
</comment>
<keyword evidence="1" id="KW-0472">Membrane</keyword>
<feature type="transmembrane region" description="Helical" evidence="1">
    <location>
        <begin position="24"/>
        <end position="45"/>
    </location>
</feature>
<protein>
    <submittedName>
        <fullName evidence="2">Uncharacterized protein</fullName>
    </submittedName>
</protein>
<reference evidence="2" key="1">
    <citation type="submission" date="2023-07" db="EMBL/GenBank/DDBJ databases">
        <title>Genomic Encyclopedia of Type Strains, Phase IV (KMG-IV): sequencing the most valuable type-strain genomes for metagenomic binning, comparative biology and taxonomic classification.</title>
        <authorList>
            <person name="Goeker M."/>
        </authorList>
    </citation>
    <scope>NUCLEOTIDE SEQUENCE [LARGE SCALE GENOMIC DNA]</scope>
    <source>
        <strain evidence="2">DSM 21204</strain>
    </source>
</reference>
<keyword evidence="1" id="KW-0812">Transmembrane</keyword>
<proteinExistence type="predicted"/>